<gene>
    <name evidence="2" type="ORF">D9V32_11370</name>
</gene>
<evidence type="ECO:0000313" key="2">
    <source>
        <dbReference type="EMBL" id="RLP75086.1"/>
    </source>
</evidence>
<feature type="repeat" description="TPR" evidence="1">
    <location>
        <begin position="184"/>
        <end position="217"/>
    </location>
</feature>
<dbReference type="AlphaFoldDB" id="A0A3L7A424"/>
<dbReference type="OrthoDB" id="5181746at2"/>
<dbReference type="InterPro" id="IPR019734">
    <property type="entry name" value="TPR_rpt"/>
</dbReference>
<dbReference type="SUPFAM" id="SSF52833">
    <property type="entry name" value="Thioredoxin-like"/>
    <property type="match status" value="1"/>
</dbReference>
<dbReference type="EMBL" id="RCUX01000008">
    <property type="protein sequence ID" value="RLP75086.1"/>
    <property type="molecule type" value="Genomic_DNA"/>
</dbReference>
<proteinExistence type="predicted"/>
<dbReference type="InterPro" id="IPR036249">
    <property type="entry name" value="Thioredoxin-like_sf"/>
</dbReference>
<dbReference type="Gene3D" id="3.40.30.10">
    <property type="entry name" value="Glutaredoxin"/>
    <property type="match status" value="1"/>
</dbReference>
<dbReference type="Gene3D" id="1.25.40.10">
    <property type="entry name" value="Tetratricopeptide repeat domain"/>
    <property type="match status" value="1"/>
</dbReference>
<comment type="caution">
    <text evidence="2">The sequence shown here is derived from an EMBL/GenBank/DDBJ whole genome shotgun (WGS) entry which is preliminary data.</text>
</comment>
<dbReference type="PROSITE" id="PS50005">
    <property type="entry name" value="TPR"/>
    <property type="match status" value="1"/>
</dbReference>
<accession>A0A3L7A424</accession>
<name>A0A3L7A424_9MICO</name>
<reference evidence="2 3" key="1">
    <citation type="submission" date="2018-10" db="EMBL/GenBank/DDBJ databases">
        <authorList>
            <person name="Li J."/>
        </authorList>
    </citation>
    <scope>NUCLEOTIDE SEQUENCE [LARGE SCALE GENOMIC DNA]</scope>
    <source>
        <strain evidence="2 3">IF 016277</strain>
    </source>
</reference>
<dbReference type="InterPro" id="IPR011990">
    <property type="entry name" value="TPR-like_helical_dom_sf"/>
</dbReference>
<dbReference type="SUPFAM" id="SSF48452">
    <property type="entry name" value="TPR-like"/>
    <property type="match status" value="1"/>
</dbReference>
<evidence type="ECO:0000256" key="1">
    <source>
        <dbReference type="PROSITE-ProRule" id="PRU00339"/>
    </source>
</evidence>
<organism evidence="2 3">
    <name type="scientific">Mycetocola tolaasinivorans</name>
    <dbReference type="NCBI Taxonomy" id="76635"/>
    <lineage>
        <taxon>Bacteria</taxon>
        <taxon>Bacillati</taxon>
        <taxon>Actinomycetota</taxon>
        <taxon>Actinomycetes</taxon>
        <taxon>Micrococcales</taxon>
        <taxon>Microbacteriaceae</taxon>
        <taxon>Mycetocola</taxon>
    </lineage>
</organism>
<keyword evidence="3" id="KW-1185">Reference proteome</keyword>
<keyword evidence="1" id="KW-0802">TPR repeat</keyword>
<dbReference type="Pfam" id="PF14561">
    <property type="entry name" value="TPR_20"/>
    <property type="match status" value="1"/>
</dbReference>
<dbReference type="CDD" id="cd02956">
    <property type="entry name" value="ybbN"/>
    <property type="match status" value="1"/>
</dbReference>
<sequence length="320" mass="33151">MPAGLRGAADLSNLGRPAAPAQPAAAGAGFGAPAAPAAPVAPAASDAVQVSSLVLVATDATVGEIAELSSRVPVALLIWSPRSPESDAMRARLGQLVEAFSGRLVLATVDGDANPQLVGAFQAQTVPTVAGLIGGRPVPMFEGDLPDDQVQSVFAQLIELAGQNGVVGIAQATGAPVEPEPEPLTPQQQRAFDAIEAGDYPTAVEAYSEALELNPRDELSRAGLSQVRLLERLSHGTLDDIRRAAAEGPTDVSAQLAVADLDISGGHIQDAFVRLLDLFPAASAEDRGLLRQRLVEYFDVVGAEDPRVRAARRALSDLLF</sequence>
<protein>
    <submittedName>
        <fullName evidence="2">Co-chaperone YbbN</fullName>
    </submittedName>
</protein>
<evidence type="ECO:0000313" key="3">
    <source>
        <dbReference type="Proteomes" id="UP000272503"/>
    </source>
</evidence>
<dbReference type="Proteomes" id="UP000272503">
    <property type="component" value="Unassembled WGS sequence"/>
</dbReference>